<sequence>MGMILMNLLHLFAAEVNSNFEALLAFLLLCVWPWLLAGTCCGAELALTVIRADFTRYVEKDLRKPSLRRGTFKELVSLGIEKERVNKTICLFWGSFSGSVE</sequence>
<evidence type="ECO:0000313" key="1">
    <source>
        <dbReference type="EMBL" id="GMJ07052.1"/>
    </source>
</evidence>
<dbReference type="Proteomes" id="UP001165190">
    <property type="component" value="Unassembled WGS sequence"/>
</dbReference>
<evidence type="ECO:0000313" key="2">
    <source>
        <dbReference type="Proteomes" id="UP001165190"/>
    </source>
</evidence>
<gene>
    <name evidence="1" type="ORF">HRI_004374400</name>
</gene>
<keyword evidence="2" id="KW-1185">Reference proteome</keyword>
<organism evidence="1 2">
    <name type="scientific">Hibiscus trionum</name>
    <name type="common">Flower of an hour</name>
    <dbReference type="NCBI Taxonomy" id="183268"/>
    <lineage>
        <taxon>Eukaryota</taxon>
        <taxon>Viridiplantae</taxon>
        <taxon>Streptophyta</taxon>
        <taxon>Embryophyta</taxon>
        <taxon>Tracheophyta</taxon>
        <taxon>Spermatophyta</taxon>
        <taxon>Magnoliopsida</taxon>
        <taxon>eudicotyledons</taxon>
        <taxon>Gunneridae</taxon>
        <taxon>Pentapetalae</taxon>
        <taxon>rosids</taxon>
        <taxon>malvids</taxon>
        <taxon>Malvales</taxon>
        <taxon>Malvaceae</taxon>
        <taxon>Malvoideae</taxon>
        <taxon>Hibiscus</taxon>
    </lineage>
</organism>
<protein>
    <submittedName>
        <fullName evidence="1">Uncharacterized protein</fullName>
    </submittedName>
</protein>
<dbReference type="OrthoDB" id="10594918at2759"/>
<accession>A0A9W7J5K2</accession>
<dbReference type="EMBL" id="BSYR01000048">
    <property type="protein sequence ID" value="GMJ07052.1"/>
    <property type="molecule type" value="Genomic_DNA"/>
</dbReference>
<proteinExistence type="predicted"/>
<reference evidence="1" key="1">
    <citation type="submission" date="2023-05" db="EMBL/GenBank/DDBJ databases">
        <title>Genome and transcriptome analyses reveal genes involved in the formation of fine ridges on petal epidermal cells in Hibiscus trionum.</title>
        <authorList>
            <person name="Koshimizu S."/>
            <person name="Masuda S."/>
            <person name="Ishii T."/>
            <person name="Shirasu K."/>
            <person name="Hoshino A."/>
            <person name="Arita M."/>
        </authorList>
    </citation>
    <scope>NUCLEOTIDE SEQUENCE</scope>
    <source>
        <strain evidence="1">Hamamatsu line</strain>
    </source>
</reference>
<dbReference type="AlphaFoldDB" id="A0A9W7J5K2"/>
<comment type="caution">
    <text evidence="1">The sequence shown here is derived from an EMBL/GenBank/DDBJ whole genome shotgun (WGS) entry which is preliminary data.</text>
</comment>
<name>A0A9W7J5K2_HIBTR</name>